<protein>
    <recommendedName>
        <fullName evidence="3">Synapsin-1 (Synapsin I)</fullName>
    </recommendedName>
</protein>
<dbReference type="eggNOG" id="ENOG502ZC0X">
    <property type="taxonomic scope" value="Bacteria"/>
</dbReference>
<comment type="caution">
    <text evidence="1">The sequence shown here is derived from an EMBL/GenBank/DDBJ whole genome shotgun (WGS) entry which is preliminary data.</text>
</comment>
<dbReference type="EMBL" id="ADLO01000138">
    <property type="protein sequence ID" value="KGF51782.1"/>
    <property type="molecule type" value="Genomic_DNA"/>
</dbReference>
<dbReference type="Proteomes" id="UP000029585">
    <property type="component" value="Unassembled WGS sequence"/>
</dbReference>
<accession>A0A096CA68</accession>
<name>A0A096CA68_FLAPL</name>
<gene>
    <name evidence="1" type="ORF">HMPREF9460_04234</name>
</gene>
<evidence type="ECO:0008006" key="3">
    <source>
        <dbReference type="Google" id="ProtNLM"/>
    </source>
</evidence>
<sequence>MNRENTGAKPTAPPRLPPEAEQEILEALFEGMEIHSSEIAAILKKHGVCGDVEALQDSYRKRLGQRLMASLRDEGGKREVLANGKGSYVVLEGCGDRRQLKQIRRRIQNQMKGLDLSARKVSGRLTVLERLARKWRRAG</sequence>
<dbReference type="GeneID" id="63972822"/>
<reference evidence="1 2" key="1">
    <citation type="submission" date="2011-08" db="EMBL/GenBank/DDBJ databases">
        <title>The Genome Sequence of Clostridium orbiscindens 1_3_50AFAA.</title>
        <authorList>
            <consortium name="The Broad Institute Genome Sequencing Platform"/>
            <person name="Earl A."/>
            <person name="Ward D."/>
            <person name="Feldgarden M."/>
            <person name="Gevers D."/>
            <person name="Daigneault M."/>
            <person name="Strauss J."/>
            <person name="Allen-Vercoe E."/>
            <person name="Young S.K."/>
            <person name="Zeng Q."/>
            <person name="Gargeya S."/>
            <person name="Fitzgerald M."/>
            <person name="Haas B."/>
            <person name="Abouelleil A."/>
            <person name="Alvarado L."/>
            <person name="Arachchi H.M."/>
            <person name="Berlin A."/>
            <person name="Brown A."/>
            <person name="Chapman S.B."/>
            <person name="Chen Z."/>
            <person name="Dunbar C."/>
            <person name="Freedman E."/>
            <person name="Gearin G."/>
            <person name="Gellesch M."/>
            <person name="Goldberg J."/>
            <person name="Griggs A."/>
            <person name="Gujja S."/>
            <person name="Heiman D."/>
            <person name="Howarth C."/>
            <person name="Larson L."/>
            <person name="Lui A."/>
            <person name="MacDonald P.J.P."/>
            <person name="Montmayeur A."/>
            <person name="Murphy C."/>
            <person name="Neiman D."/>
            <person name="Pearson M."/>
            <person name="Priest M."/>
            <person name="Roberts A."/>
            <person name="Saif S."/>
            <person name="Shea T."/>
            <person name="Shenoy N."/>
            <person name="Sisk P."/>
            <person name="Stolte C."/>
            <person name="Sykes S."/>
            <person name="Wortman J."/>
            <person name="Nusbaum C."/>
            <person name="Birren B."/>
        </authorList>
    </citation>
    <scope>NUCLEOTIDE SEQUENCE [LARGE SCALE GENOMIC DNA]</scope>
    <source>
        <strain evidence="1 2">1_3_50AFAA</strain>
    </source>
</reference>
<dbReference type="RefSeq" id="WP_009260172.1">
    <property type="nucleotide sequence ID" value="NZ_KN174172.1"/>
</dbReference>
<dbReference type="PATRIC" id="fig|742738.3.peg.4342"/>
<organism evidence="1 2">
    <name type="scientific">Flavonifractor plautii 1_3_50AFAA</name>
    <dbReference type="NCBI Taxonomy" id="742738"/>
    <lineage>
        <taxon>Bacteria</taxon>
        <taxon>Bacillati</taxon>
        <taxon>Bacillota</taxon>
        <taxon>Clostridia</taxon>
        <taxon>Eubacteriales</taxon>
        <taxon>Oscillospiraceae</taxon>
        <taxon>Flavonifractor</taxon>
    </lineage>
</organism>
<evidence type="ECO:0000313" key="2">
    <source>
        <dbReference type="Proteomes" id="UP000029585"/>
    </source>
</evidence>
<keyword evidence="2" id="KW-1185">Reference proteome</keyword>
<proteinExistence type="predicted"/>
<dbReference type="AlphaFoldDB" id="A0A096CA68"/>
<evidence type="ECO:0000313" key="1">
    <source>
        <dbReference type="EMBL" id="KGF51782.1"/>
    </source>
</evidence>
<dbReference type="HOGENOM" id="CLU_1873350_0_0_9"/>